<proteinExistence type="predicted"/>
<accession>A0ABR3X9D7</accession>
<protein>
    <submittedName>
        <fullName evidence="2">Uncharacterized protein</fullName>
    </submittedName>
</protein>
<reference evidence="2 3" key="1">
    <citation type="journal article" date="2024" name="IMA Fungus">
        <title>IMA Genome - F19 : A genome assembly and annotation guide to empower mycologists, including annotated draft genome sequences of Ceratocystis pirilliformis, Diaporthe australafricana, Fusarium ophioides, Paecilomyces lecythidis, and Sporothrix stenoceras.</title>
        <authorList>
            <person name="Aylward J."/>
            <person name="Wilson A.M."/>
            <person name="Visagie C.M."/>
            <person name="Spraker J."/>
            <person name="Barnes I."/>
            <person name="Buitendag C."/>
            <person name="Ceriani C."/>
            <person name="Del Mar Angel L."/>
            <person name="du Plessis D."/>
            <person name="Fuchs T."/>
            <person name="Gasser K."/>
            <person name="Kramer D."/>
            <person name="Li W."/>
            <person name="Munsamy K."/>
            <person name="Piso A."/>
            <person name="Price J.L."/>
            <person name="Sonnekus B."/>
            <person name="Thomas C."/>
            <person name="van der Nest A."/>
            <person name="van Dijk A."/>
            <person name="van Heerden A."/>
            <person name="van Vuuren N."/>
            <person name="Yilmaz N."/>
            <person name="Duong T.A."/>
            <person name="van der Merwe N.A."/>
            <person name="Wingfield M.J."/>
            <person name="Wingfield B.D."/>
        </authorList>
    </citation>
    <scope>NUCLEOTIDE SEQUENCE [LARGE SCALE GENOMIC DNA]</scope>
    <source>
        <strain evidence="2 3">CMW 18167</strain>
    </source>
</reference>
<dbReference type="EMBL" id="JAVDPF010000024">
    <property type="protein sequence ID" value="KAL1872544.1"/>
    <property type="molecule type" value="Genomic_DNA"/>
</dbReference>
<keyword evidence="3" id="KW-1185">Reference proteome</keyword>
<organism evidence="2 3">
    <name type="scientific">Paecilomyces lecythidis</name>
    <dbReference type="NCBI Taxonomy" id="3004212"/>
    <lineage>
        <taxon>Eukaryota</taxon>
        <taxon>Fungi</taxon>
        <taxon>Dikarya</taxon>
        <taxon>Ascomycota</taxon>
        <taxon>Pezizomycotina</taxon>
        <taxon>Eurotiomycetes</taxon>
        <taxon>Eurotiomycetidae</taxon>
        <taxon>Eurotiales</taxon>
        <taxon>Thermoascaceae</taxon>
        <taxon>Paecilomyces</taxon>
    </lineage>
</organism>
<evidence type="ECO:0000313" key="3">
    <source>
        <dbReference type="Proteomes" id="UP001583193"/>
    </source>
</evidence>
<sequence>MAPMWDFLPSAMKHHNSPSFERKAQVEMTHQNDDDFDDRRFLEEELKPESGSWRKEKYAKHSCVKILDHNEGQSTWRNYDDDGVEKLLFLQHVDAPQPQVRFILLQTTPQERLLRPIDPEKVHELDQLVKNEVILRENIVEGLPEEKVIENEKSVMNITEATLRKVLLWYDIAPATASHIRGQEQVFGSKCSFDENGREVSFQFWYAIRARAYFRPLRREADLKMTVITRYDVKTAKTVVILKYRSYNDLPSSLQAELVKKLEELVSHVGTKDLVGNPFTLVLFHFTSTIQYYRRGARDPRDVIRKQEEKAHSNSQEVDLREVHLLLGSLDQDKVQLDFILELIHRLREQHDYFYRRIKKMPDPDNRDWLYYHVKEDLNRFESHLTYLRNSVQDVAGKAQRLLDLVCQFPITHENDSILIQCPRYSMSKLDAVIITRLE</sequence>
<name>A0ABR3X9D7_9EURO</name>
<evidence type="ECO:0000313" key="2">
    <source>
        <dbReference type="EMBL" id="KAL1872544.1"/>
    </source>
</evidence>
<dbReference type="Proteomes" id="UP001583193">
    <property type="component" value="Unassembled WGS sequence"/>
</dbReference>
<feature type="region of interest" description="Disordered" evidence="1">
    <location>
        <begin position="15"/>
        <end position="35"/>
    </location>
</feature>
<gene>
    <name evidence="2" type="ORF">Plec18167_006662</name>
</gene>
<evidence type="ECO:0000256" key="1">
    <source>
        <dbReference type="SAM" id="MobiDB-lite"/>
    </source>
</evidence>
<comment type="caution">
    <text evidence="2">The sequence shown here is derived from an EMBL/GenBank/DDBJ whole genome shotgun (WGS) entry which is preliminary data.</text>
</comment>
<feature type="compositionally biased region" description="Basic and acidic residues" evidence="1">
    <location>
        <begin position="20"/>
        <end position="35"/>
    </location>
</feature>